<dbReference type="SUPFAM" id="SSF53706">
    <property type="entry name" value="Formate dehydrogenase/DMSO reductase, domains 1-3"/>
    <property type="match status" value="1"/>
</dbReference>
<dbReference type="PANTHER" id="PTHR43105:SF10">
    <property type="entry name" value="NADH-QUINONE OXIDOREDUCTASE SUBUNIT G"/>
    <property type="match status" value="1"/>
</dbReference>
<dbReference type="GO" id="GO:0003954">
    <property type="term" value="F:NADH dehydrogenase activity"/>
    <property type="evidence" value="ECO:0007669"/>
    <property type="project" value="TreeGrafter"/>
</dbReference>
<accession>A0A8U0A6V5</accession>
<reference evidence="6" key="1">
    <citation type="submission" date="2022-04" db="EMBL/GenBank/DDBJ databases">
        <title>Halocatena sp. nov., isolated from a salt lake.</title>
        <authorList>
            <person name="Cui H.-L."/>
        </authorList>
    </citation>
    <scope>NUCLEOTIDE SEQUENCE</scope>
    <source>
        <strain evidence="6">AD-1</strain>
        <plasmid evidence="6">unnamed2</plasmid>
    </source>
</reference>
<dbReference type="Gene3D" id="3.40.228.10">
    <property type="entry name" value="Dimethylsulfoxide Reductase, domain 2"/>
    <property type="match status" value="1"/>
</dbReference>
<dbReference type="GeneID" id="71929616"/>
<evidence type="ECO:0000313" key="6">
    <source>
        <dbReference type="EMBL" id="UPM44589.1"/>
    </source>
</evidence>
<proteinExistence type="predicted"/>
<keyword evidence="1" id="KW-0004">4Fe-4S</keyword>
<dbReference type="PANTHER" id="PTHR43105">
    <property type="entry name" value="RESPIRATORY NITRATE REDUCTASE"/>
    <property type="match status" value="1"/>
</dbReference>
<dbReference type="Proteomes" id="UP000831768">
    <property type="component" value="Plasmid unnamed2"/>
</dbReference>
<dbReference type="KEGG" id="haad:MW046_16175"/>
<dbReference type="GO" id="GO:0043546">
    <property type="term" value="F:molybdopterin cofactor binding"/>
    <property type="evidence" value="ECO:0007669"/>
    <property type="project" value="InterPro"/>
</dbReference>
<keyword evidence="7" id="KW-1185">Reference proteome</keyword>
<keyword evidence="2" id="KW-0479">Metal-binding</keyword>
<evidence type="ECO:0000259" key="5">
    <source>
        <dbReference type="SMART" id="SM00926"/>
    </source>
</evidence>
<dbReference type="GO" id="GO:0022904">
    <property type="term" value="P:respiratory electron transport chain"/>
    <property type="evidence" value="ECO:0007669"/>
    <property type="project" value="TreeGrafter"/>
</dbReference>
<dbReference type="InterPro" id="IPR006657">
    <property type="entry name" value="MoPterin_dinucl-bd_dom"/>
</dbReference>
<keyword evidence="3" id="KW-0408">Iron</keyword>
<sequence>MTDQPDRSINETETVCPLCAVGCRLTHGDGDRAEGCEGPANPNGRLCAKGATAFEAVRDDDRLTTPLVRRDDGLVPTDWSTALDRVVNDFETVCDASGSDALAFFGAPRCTNEENYLLQKLARSLGTNNVDNRARLCHASAATALESRFGWPASTNCLTDLTDADLLLVVGANPAIQQPVAFDAFVRPAVADGTTLVDIDPRQNETTRIADQHITPRPGTDALCFHLVCALLVEHEYVDTSFVNNRTSDYETFKAALANIDIDEGQQTTGVDSETLIALVDRIGTADRITVIGGTGIEDGGDETTTTDALLNMLLLTGNVGRPGTGFMLLRGLNNEQGAVDMGCRPDILPGHQSVTDDAARRRVADVWNTEPPSHPGRNEYEALDAFGTTVHGALVVGENPAIEKRDADWVAHQLDALETLVLLDVFPSETMQHADVVLPAAVGLEKAGTITNLDRRVQRLSVTASPPGMARTDYAILAALGEQLVGDGFAPVDPETAFDELQAVNPLYDGFSDTVGECWPVGNDDGLYTDGFATHDSKAPFVPLDPAVTSPADDELVLIVGSRAGGFDTEYTVDNRVRLNVNDATMREIEEGDHVVVATGDITVTTTAAVGDAVREGTAYLHADVADPLVRSASGSPTVTVTLAKDV</sequence>
<dbReference type="InterPro" id="IPR050123">
    <property type="entry name" value="Prok_molybdopt-oxidoreductase"/>
</dbReference>
<name>A0A8U0A6V5_9EURY</name>
<dbReference type="InterPro" id="IPR009010">
    <property type="entry name" value="Asp_de-COase-like_dom_sf"/>
</dbReference>
<geneLocation type="plasmid" evidence="6 7">
    <name>unnamed2</name>
</geneLocation>
<dbReference type="GO" id="GO:0016020">
    <property type="term" value="C:membrane"/>
    <property type="evidence" value="ECO:0007669"/>
    <property type="project" value="TreeGrafter"/>
</dbReference>
<dbReference type="AlphaFoldDB" id="A0A8U0A6V5"/>
<feature type="domain" description="4Fe-4S Mo/W bis-MGD-type" evidence="5">
    <location>
        <begin position="9"/>
        <end position="59"/>
    </location>
</feature>
<keyword evidence="4" id="KW-0411">Iron-sulfur</keyword>
<dbReference type="Pfam" id="PF00384">
    <property type="entry name" value="Molybdopterin"/>
    <property type="match status" value="1"/>
</dbReference>
<dbReference type="EMBL" id="CP096021">
    <property type="protein sequence ID" value="UPM44589.1"/>
    <property type="molecule type" value="Genomic_DNA"/>
</dbReference>
<keyword evidence="6" id="KW-0614">Plasmid</keyword>
<evidence type="ECO:0000256" key="1">
    <source>
        <dbReference type="ARBA" id="ARBA00022485"/>
    </source>
</evidence>
<protein>
    <submittedName>
        <fullName evidence="6">Molybdopterin-dependent oxidoreductase</fullName>
    </submittedName>
</protein>
<dbReference type="Pfam" id="PF01568">
    <property type="entry name" value="Molydop_binding"/>
    <property type="match status" value="1"/>
</dbReference>
<evidence type="ECO:0000313" key="7">
    <source>
        <dbReference type="Proteomes" id="UP000831768"/>
    </source>
</evidence>
<gene>
    <name evidence="6" type="ORF">MW046_16175</name>
</gene>
<dbReference type="Gene3D" id="3.40.50.740">
    <property type="match status" value="1"/>
</dbReference>
<dbReference type="InterPro" id="IPR006963">
    <property type="entry name" value="Mopterin_OxRdtase_4Fe-4S_dom"/>
</dbReference>
<dbReference type="SMART" id="SM00926">
    <property type="entry name" value="Molybdop_Fe4S4"/>
    <property type="match status" value="1"/>
</dbReference>
<evidence type="ECO:0000256" key="4">
    <source>
        <dbReference type="ARBA" id="ARBA00023014"/>
    </source>
</evidence>
<evidence type="ECO:0000256" key="3">
    <source>
        <dbReference type="ARBA" id="ARBA00023004"/>
    </source>
</evidence>
<dbReference type="GO" id="GO:0051539">
    <property type="term" value="F:4 iron, 4 sulfur cluster binding"/>
    <property type="evidence" value="ECO:0007669"/>
    <property type="project" value="UniProtKB-KW"/>
</dbReference>
<dbReference type="GO" id="GO:0046872">
    <property type="term" value="F:metal ion binding"/>
    <property type="evidence" value="ECO:0007669"/>
    <property type="project" value="UniProtKB-KW"/>
</dbReference>
<organism evidence="6 7">
    <name type="scientific">Halocatena salina</name>
    <dbReference type="NCBI Taxonomy" id="2934340"/>
    <lineage>
        <taxon>Archaea</taxon>
        <taxon>Methanobacteriati</taxon>
        <taxon>Methanobacteriota</taxon>
        <taxon>Stenosarchaea group</taxon>
        <taxon>Halobacteria</taxon>
        <taxon>Halobacteriales</taxon>
        <taxon>Natronomonadaceae</taxon>
        <taxon>Halocatena</taxon>
    </lineage>
</organism>
<dbReference type="RefSeq" id="WP_247995243.1">
    <property type="nucleotide sequence ID" value="NZ_CP096021.1"/>
</dbReference>
<dbReference type="SUPFAM" id="SSF50692">
    <property type="entry name" value="ADC-like"/>
    <property type="match status" value="1"/>
</dbReference>
<dbReference type="InterPro" id="IPR006656">
    <property type="entry name" value="Mopterin_OxRdtase"/>
</dbReference>
<evidence type="ECO:0000256" key="2">
    <source>
        <dbReference type="ARBA" id="ARBA00022723"/>
    </source>
</evidence>
<dbReference type="Gene3D" id="2.20.25.90">
    <property type="entry name" value="ADC-like domains"/>
    <property type="match status" value="1"/>
</dbReference>